<keyword evidence="3" id="KW-1185">Reference proteome</keyword>
<organism evidence="2 3">
    <name type="scientific">Marchantia polymorpha subsp. ruderalis</name>
    <dbReference type="NCBI Taxonomy" id="1480154"/>
    <lineage>
        <taxon>Eukaryota</taxon>
        <taxon>Viridiplantae</taxon>
        <taxon>Streptophyta</taxon>
        <taxon>Embryophyta</taxon>
        <taxon>Marchantiophyta</taxon>
        <taxon>Marchantiopsida</taxon>
        <taxon>Marchantiidae</taxon>
        <taxon>Marchantiales</taxon>
        <taxon>Marchantiaceae</taxon>
        <taxon>Marchantia</taxon>
    </lineage>
</organism>
<comment type="caution">
    <text evidence="2">The sequence shown here is derived from an EMBL/GenBank/DDBJ whole genome shotgun (WGS) entry which is preliminary data.</text>
</comment>
<name>A0A176W7P4_MARPO</name>
<protein>
    <submittedName>
        <fullName evidence="2">Uncharacterized protein</fullName>
    </submittedName>
</protein>
<dbReference type="EMBL" id="LVLJ01001739">
    <property type="protein sequence ID" value="OAE28492.1"/>
    <property type="molecule type" value="Genomic_DNA"/>
</dbReference>
<evidence type="ECO:0000313" key="3">
    <source>
        <dbReference type="Proteomes" id="UP000077202"/>
    </source>
</evidence>
<feature type="region of interest" description="Disordered" evidence="1">
    <location>
        <begin position="93"/>
        <end position="114"/>
    </location>
</feature>
<proteinExistence type="predicted"/>
<accession>A0A176W7P4</accession>
<dbReference type="AlphaFoldDB" id="A0A176W7P4"/>
<dbReference type="Proteomes" id="UP000077202">
    <property type="component" value="Unassembled WGS sequence"/>
</dbReference>
<evidence type="ECO:0000256" key="1">
    <source>
        <dbReference type="SAM" id="MobiDB-lite"/>
    </source>
</evidence>
<gene>
    <name evidence="2" type="ORF">AXG93_115s1830</name>
</gene>
<evidence type="ECO:0000313" key="2">
    <source>
        <dbReference type="EMBL" id="OAE28492.1"/>
    </source>
</evidence>
<sequence length="160" mass="17416">MGRGDEITSLSRSAWSTLWTALECVRGEEKYLQPAPRGKARWKSMLLLSCSAMIDMPDTLLQITCTLAPSRIQGRGSHAKALFSAGASGLIGGASEHRTDTNTTRPARIGDAPTAGGRVKPSRWLCVLTHLRLIRIVDLLSHAEEDRCVGLRHFGPVRSP</sequence>
<reference evidence="2" key="1">
    <citation type="submission" date="2016-03" db="EMBL/GenBank/DDBJ databases">
        <title>Mechanisms controlling the formation of the plant cell surface in tip-growing cells are functionally conserved among land plants.</title>
        <authorList>
            <person name="Honkanen S."/>
            <person name="Jones V.A."/>
            <person name="Morieri G."/>
            <person name="Champion C."/>
            <person name="Hetherington A.J."/>
            <person name="Kelly S."/>
            <person name="Saint-Marcoux D."/>
            <person name="Proust H."/>
            <person name="Prescott H."/>
            <person name="Dolan L."/>
        </authorList>
    </citation>
    <scope>NUCLEOTIDE SEQUENCE [LARGE SCALE GENOMIC DNA]</scope>
    <source>
        <tissue evidence="2">Whole gametophyte</tissue>
    </source>
</reference>